<protein>
    <submittedName>
        <fullName evidence="3">Uncharacterized protein</fullName>
    </submittedName>
</protein>
<keyword evidence="4" id="KW-1185">Reference proteome</keyword>
<organism evidence="3 4">
    <name type="scientific">Chlorella vulgaris</name>
    <name type="common">Green alga</name>
    <dbReference type="NCBI Taxonomy" id="3077"/>
    <lineage>
        <taxon>Eukaryota</taxon>
        <taxon>Viridiplantae</taxon>
        <taxon>Chlorophyta</taxon>
        <taxon>core chlorophytes</taxon>
        <taxon>Trebouxiophyceae</taxon>
        <taxon>Chlorellales</taxon>
        <taxon>Chlorellaceae</taxon>
        <taxon>Chlorella clade</taxon>
        <taxon>Chlorella</taxon>
    </lineage>
</organism>
<proteinExistence type="predicted"/>
<dbReference type="PROSITE" id="PS51257">
    <property type="entry name" value="PROKAR_LIPOPROTEIN"/>
    <property type="match status" value="1"/>
</dbReference>
<dbReference type="Proteomes" id="UP001055712">
    <property type="component" value="Unassembled WGS sequence"/>
</dbReference>
<name>A0A9D4Z181_CHLVU</name>
<sequence length="106" mass="10680">MKARTAVLFAALLLSACLANARESEWCAEQRAGCEKRCSGADKTQFKCDDTDGSRAVSCACVSADGGSTSSSSSSSSSSSFTKPTKSSTTASAPAPTPAGVKISEA</sequence>
<gene>
    <name evidence="3" type="ORF">D9Q98_006094</name>
</gene>
<feature type="compositionally biased region" description="Low complexity" evidence="1">
    <location>
        <begin position="68"/>
        <end position="94"/>
    </location>
</feature>
<feature type="signal peptide" evidence="2">
    <location>
        <begin position="1"/>
        <end position="21"/>
    </location>
</feature>
<reference evidence="3" key="2">
    <citation type="submission" date="2020-11" db="EMBL/GenBank/DDBJ databases">
        <authorList>
            <person name="Cecchin M."/>
            <person name="Marcolungo L."/>
            <person name="Rossato M."/>
            <person name="Girolomoni L."/>
            <person name="Cosentino E."/>
            <person name="Cuine S."/>
            <person name="Li-Beisson Y."/>
            <person name="Delledonne M."/>
            <person name="Ballottari M."/>
        </authorList>
    </citation>
    <scope>NUCLEOTIDE SEQUENCE</scope>
    <source>
        <strain evidence="3">211/11P</strain>
        <tissue evidence="3">Whole cell</tissue>
    </source>
</reference>
<feature type="chain" id="PRO_5038603274" evidence="2">
    <location>
        <begin position="22"/>
        <end position="106"/>
    </location>
</feature>
<reference evidence="3" key="1">
    <citation type="journal article" date="2019" name="Plant J.">
        <title>Chlorella vulgaris genome assembly and annotation reveals the molecular basis for metabolic acclimation to high light conditions.</title>
        <authorList>
            <person name="Cecchin M."/>
            <person name="Marcolungo L."/>
            <person name="Rossato M."/>
            <person name="Girolomoni L."/>
            <person name="Cosentino E."/>
            <person name="Cuine S."/>
            <person name="Li-Beisson Y."/>
            <person name="Delledonne M."/>
            <person name="Ballottari M."/>
        </authorList>
    </citation>
    <scope>NUCLEOTIDE SEQUENCE</scope>
    <source>
        <strain evidence="3">211/11P</strain>
    </source>
</reference>
<evidence type="ECO:0000256" key="1">
    <source>
        <dbReference type="SAM" id="MobiDB-lite"/>
    </source>
</evidence>
<evidence type="ECO:0000313" key="4">
    <source>
        <dbReference type="Proteomes" id="UP001055712"/>
    </source>
</evidence>
<evidence type="ECO:0000313" key="3">
    <source>
        <dbReference type="EMBL" id="KAI3436678.1"/>
    </source>
</evidence>
<comment type="caution">
    <text evidence="3">The sequence shown here is derived from an EMBL/GenBank/DDBJ whole genome shotgun (WGS) entry which is preliminary data.</text>
</comment>
<accession>A0A9D4Z181</accession>
<keyword evidence="2" id="KW-0732">Signal</keyword>
<dbReference type="EMBL" id="SIDB01000002">
    <property type="protein sequence ID" value="KAI3436678.1"/>
    <property type="molecule type" value="Genomic_DNA"/>
</dbReference>
<dbReference type="AlphaFoldDB" id="A0A9D4Z181"/>
<evidence type="ECO:0000256" key="2">
    <source>
        <dbReference type="SAM" id="SignalP"/>
    </source>
</evidence>
<feature type="region of interest" description="Disordered" evidence="1">
    <location>
        <begin position="63"/>
        <end position="106"/>
    </location>
</feature>